<accession>A0A9P4R1T7</accession>
<evidence type="ECO:0000313" key="2">
    <source>
        <dbReference type="Proteomes" id="UP000799444"/>
    </source>
</evidence>
<evidence type="ECO:0008006" key="3">
    <source>
        <dbReference type="Google" id="ProtNLM"/>
    </source>
</evidence>
<evidence type="ECO:0000313" key="1">
    <source>
        <dbReference type="EMBL" id="KAF2737853.1"/>
    </source>
</evidence>
<protein>
    <recommendedName>
        <fullName evidence="3">Spherulation-specific family 4</fullName>
    </recommendedName>
</protein>
<dbReference type="InterPro" id="IPR021986">
    <property type="entry name" value="Spherulin4"/>
</dbReference>
<gene>
    <name evidence="1" type="ORF">EJ04DRAFT_87500</name>
</gene>
<reference evidence="1" key="1">
    <citation type="journal article" date="2020" name="Stud. Mycol.">
        <title>101 Dothideomycetes genomes: a test case for predicting lifestyles and emergence of pathogens.</title>
        <authorList>
            <person name="Haridas S."/>
            <person name="Albert R."/>
            <person name="Binder M."/>
            <person name="Bloem J."/>
            <person name="Labutti K."/>
            <person name="Salamov A."/>
            <person name="Andreopoulos B."/>
            <person name="Baker S."/>
            <person name="Barry K."/>
            <person name="Bills G."/>
            <person name="Bluhm B."/>
            <person name="Cannon C."/>
            <person name="Castanera R."/>
            <person name="Culley D."/>
            <person name="Daum C."/>
            <person name="Ezra D."/>
            <person name="Gonzalez J."/>
            <person name="Henrissat B."/>
            <person name="Kuo A."/>
            <person name="Liang C."/>
            <person name="Lipzen A."/>
            <person name="Lutzoni F."/>
            <person name="Magnuson J."/>
            <person name="Mondo S."/>
            <person name="Nolan M."/>
            <person name="Ohm R."/>
            <person name="Pangilinan J."/>
            <person name="Park H.-J."/>
            <person name="Ramirez L."/>
            <person name="Alfaro M."/>
            <person name="Sun H."/>
            <person name="Tritt A."/>
            <person name="Yoshinaga Y."/>
            <person name="Zwiers L.-H."/>
            <person name="Turgeon B."/>
            <person name="Goodwin S."/>
            <person name="Spatafora J."/>
            <person name="Crous P."/>
            <person name="Grigoriev I."/>
        </authorList>
    </citation>
    <scope>NUCLEOTIDE SEQUENCE</scope>
    <source>
        <strain evidence="1">CBS 125425</strain>
    </source>
</reference>
<organism evidence="1 2">
    <name type="scientific">Polyplosphaeria fusca</name>
    <dbReference type="NCBI Taxonomy" id="682080"/>
    <lineage>
        <taxon>Eukaryota</taxon>
        <taxon>Fungi</taxon>
        <taxon>Dikarya</taxon>
        <taxon>Ascomycota</taxon>
        <taxon>Pezizomycotina</taxon>
        <taxon>Dothideomycetes</taxon>
        <taxon>Pleosporomycetidae</taxon>
        <taxon>Pleosporales</taxon>
        <taxon>Tetraplosphaeriaceae</taxon>
        <taxon>Polyplosphaeria</taxon>
    </lineage>
</organism>
<dbReference type="EMBL" id="ML996113">
    <property type="protein sequence ID" value="KAF2737853.1"/>
    <property type="molecule type" value="Genomic_DNA"/>
</dbReference>
<dbReference type="Pfam" id="PF12138">
    <property type="entry name" value="Spherulin4"/>
    <property type="match status" value="1"/>
</dbReference>
<dbReference type="OrthoDB" id="5342184at2759"/>
<dbReference type="AlphaFoldDB" id="A0A9P4R1T7"/>
<dbReference type="PANTHER" id="PTHR35040">
    <property type="match status" value="1"/>
</dbReference>
<dbReference type="PANTHER" id="PTHR35040:SF7">
    <property type="entry name" value="FIBRONECTIN TYPE-III DOMAIN-CONTAINING PROTEIN-RELATED"/>
    <property type="match status" value="1"/>
</dbReference>
<comment type="caution">
    <text evidence="1">The sequence shown here is derived from an EMBL/GenBank/DDBJ whole genome shotgun (WGS) entry which is preliminary data.</text>
</comment>
<name>A0A9P4R1T7_9PLEO</name>
<dbReference type="Proteomes" id="UP000799444">
    <property type="component" value="Unassembled WGS sequence"/>
</dbReference>
<keyword evidence="2" id="KW-1185">Reference proteome</keyword>
<sequence length="255" mass="28892">MSILLPLYIYPWPGTWDPLYWIANTNPKLNITVILNPCSGPCVNGIPEQPYIDEMPKLKDWPNIRTLGYVATNYTNKPLDTVLAEIATYSNWPQILNNSRMAVDGIFFDETPGAYDWRKHDYLKAATDAVKGNAGLGQRVVVQNPGTIPDLVWNYLDISDITVIYEETYLHFLDASIFNRLKTFSAQTNLTKSHFALMIHSVPNIPQELVEWTAAQMKQMTGWNFLSSVSVAGEYWHSFSNVFSPFMQAYARAAG</sequence>
<proteinExistence type="predicted"/>